<gene>
    <name evidence="3" type="ORF">H4R18_003809</name>
</gene>
<proteinExistence type="predicted"/>
<keyword evidence="2" id="KW-0732">Signal</keyword>
<dbReference type="Proteomes" id="UP001140217">
    <property type="component" value="Unassembled WGS sequence"/>
</dbReference>
<name>A0A9W8LI00_9FUNG</name>
<sequence length="209" mass="22652">MLRGCLLGLVILLLLAQFLASVAETAVYAGEKVYLDNNNLLYTKGWFYNYKWVVKPLSAVVALGLVLPAICSCCCGGPDRRFGTGGRVFPSVLTFFSLALTALWAVVVGYQQRNGDSTLVNNLISQTISSGQFVYPLGTGFSLKNDCNAPPFTVMDHGTTVCALLKAETAVAIVCLGIWGLTLLLALFLFCFVRRRKVSPLADAKPTHY</sequence>
<comment type="caution">
    <text evidence="3">The sequence shown here is derived from an EMBL/GenBank/DDBJ whole genome shotgun (WGS) entry which is preliminary data.</text>
</comment>
<feature type="transmembrane region" description="Helical" evidence="1">
    <location>
        <begin position="88"/>
        <end position="110"/>
    </location>
</feature>
<feature type="transmembrane region" description="Helical" evidence="1">
    <location>
        <begin position="170"/>
        <end position="193"/>
    </location>
</feature>
<feature type="chain" id="PRO_5040910574" evidence="2">
    <location>
        <begin position="24"/>
        <end position="209"/>
    </location>
</feature>
<keyword evidence="1" id="KW-0472">Membrane</keyword>
<reference evidence="3" key="1">
    <citation type="submission" date="2022-07" db="EMBL/GenBank/DDBJ databases">
        <title>Phylogenomic reconstructions and comparative analyses of Kickxellomycotina fungi.</title>
        <authorList>
            <person name="Reynolds N.K."/>
            <person name="Stajich J.E."/>
            <person name="Barry K."/>
            <person name="Grigoriev I.V."/>
            <person name="Crous P."/>
            <person name="Smith M.E."/>
        </authorList>
    </citation>
    <scope>NUCLEOTIDE SEQUENCE</scope>
    <source>
        <strain evidence="3">NBRC 105414</strain>
    </source>
</reference>
<feature type="signal peptide" evidence="2">
    <location>
        <begin position="1"/>
        <end position="23"/>
    </location>
</feature>
<organism evidence="3 4">
    <name type="scientific">Coemansia javaensis</name>
    <dbReference type="NCBI Taxonomy" id="2761396"/>
    <lineage>
        <taxon>Eukaryota</taxon>
        <taxon>Fungi</taxon>
        <taxon>Fungi incertae sedis</taxon>
        <taxon>Zoopagomycota</taxon>
        <taxon>Kickxellomycotina</taxon>
        <taxon>Kickxellomycetes</taxon>
        <taxon>Kickxellales</taxon>
        <taxon>Kickxellaceae</taxon>
        <taxon>Coemansia</taxon>
    </lineage>
</organism>
<accession>A0A9W8LI00</accession>
<keyword evidence="1" id="KW-1133">Transmembrane helix</keyword>
<evidence type="ECO:0000256" key="2">
    <source>
        <dbReference type="SAM" id="SignalP"/>
    </source>
</evidence>
<keyword evidence="1" id="KW-0812">Transmembrane</keyword>
<protein>
    <submittedName>
        <fullName evidence="3">Uncharacterized protein</fullName>
    </submittedName>
</protein>
<dbReference type="OrthoDB" id="5570839at2759"/>
<evidence type="ECO:0000256" key="1">
    <source>
        <dbReference type="SAM" id="Phobius"/>
    </source>
</evidence>
<dbReference type="AlphaFoldDB" id="A0A9W8LI00"/>
<feature type="transmembrane region" description="Helical" evidence="1">
    <location>
        <begin position="53"/>
        <end position="76"/>
    </location>
</feature>
<evidence type="ECO:0000313" key="4">
    <source>
        <dbReference type="Proteomes" id="UP001140217"/>
    </source>
</evidence>
<dbReference type="EMBL" id="JANBUL010000163">
    <property type="protein sequence ID" value="KAJ2779781.1"/>
    <property type="molecule type" value="Genomic_DNA"/>
</dbReference>
<evidence type="ECO:0000313" key="3">
    <source>
        <dbReference type="EMBL" id="KAJ2779781.1"/>
    </source>
</evidence>
<keyword evidence="4" id="KW-1185">Reference proteome</keyword>